<dbReference type="PANTHER" id="PTHR43774:SF1">
    <property type="entry name" value="PEPTIDE METHIONINE SULFOXIDE REDUCTASE MSRA 2"/>
    <property type="match status" value="1"/>
</dbReference>
<evidence type="ECO:0000256" key="6">
    <source>
        <dbReference type="ARBA" id="ARBA00048782"/>
    </source>
</evidence>
<sequence>MKKLATFAGGCFWCMFKPFSNYDGVEKIIAGYTGGIFENPTYEEVCSEITGHLEAIQIVYDDTLVRYEDLLDIFWKQIDPTDEGGQFNDRGNRYKTAIFYHDENQKKLAMESKEALQKSNLFEDPIMTEILPAEKFYIAEEYHQDYYKKEPIHYELYFRGSGRYDFIKNNWDKNNINRDKLKETLSPIQFEVTQNDQTEPPFKNEYWDNKEEGIYVDIVSGDVLFTSRDKFDSGCGWPSFTKPVGEKVLREKSDFSHGMYRTEVRSTKANSHLGHVFDDGPKESGGLRYCINSAALKFIPKDKMKEMGYENYLNLLN</sequence>
<dbReference type="SUPFAM" id="SSF55068">
    <property type="entry name" value="Peptide methionine sulfoxide reductase"/>
    <property type="match status" value="1"/>
</dbReference>
<feature type="domain" description="MsrB" evidence="9">
    <location>
        <begin position="178"/>
        <end position="301"/>
    </location>
</feature>
<evidence type="ECO:0000256" key="8">
    <source>
        <dbReference type="HAMAP-Rule" id="MF_01401"/>
    </source>
</evidence>
<dbReference type="Proteomes" id="UP000049127">
    <property type="component" value="Unassembled WGS sequence"/>
</dbReference>
<dbReference type="OrthoDB" id="4174719at2"/>
<organism evidence="10 11">
    <name type="scientific">Paraclostridium sordellii</name>
    <name type="common">Clostridium sordellii</name>
    <dbReference type="NCBI Taxonomy" id="1505"/>
    <lineage>
        <taxon>Bacteria</taxon>
        <taxon>Bacillati</taxon>
        <taxon>Bacillota</taxon>
        <taxon>Clostridia</taxon>
        <taxon>Peptostreptococcales</taxon>
        <taxon>Peptostreptococcaceae</taxon>
        <taxon>Paraclostridium</taxon>
    </lineage>
</organism>
<dbReference type="PANTHER" id="PTHR43774">
    <property type="entry name" value="PEPTIDE METHIONINE SULFOXIDE REDUCTASE"/>
    <property type="match status" value="1"/>
</dbReference>
<evidence type="ECO:0000256" key="3">
    <source>
        <dbReference type="ARBA" id="ARBA00023268"/>
    </source>
</evidence>
<comment type="catalytic activity">
    <reaction evidence="5 7">
        <text>L-methionyl-[protein] + [thioredoxin]-disulfide + H2O = L-methionyl-(R)-S-oxide-[protein] + [thioredoxin]-dithiol</text>
        <dbReference type="Rhea" id="RHEA:24164"/>
        <dbReference type="Rhea" id="RHEA-COMP:10698"/>
        <dbReference type="Rhea" id="RHEA-COMP:10700"/>
        <dbReference type="Rhea" id="RHEA-COMP:12313"/>
        <dbReference type="Rhea" id="RHEA-COMP:12314"/>
        <dbReference type="ChEBI" id="CHEBI:15377"/>
        <dbReference type="ChEBI" id="CHEBI:16044"/>
        <dbReference type="ChEBI" id="CHEBI:29950"/>
        <dbReference type="ChEBI" id="CHEBI:45764"/>
        <dbReference type="ChEBI" id="CHEBI:50058"/>
        <dbReference type="EC" id="1.8.4.12"/>
    </reaction>
</comment>
<dbReference type="InterPro" id="IPR002579">
    <property type="entry name" value="Met_Sox_Rdtase_MsrB_dom"/>
</dbReference>
<evidence type="ECO:0000313" key="11">
    <source>
        <dbReference type="Proteomes" id="UP000049127"/>
    </source>
</evidence>
<accession>A0A0C7R7T0</accession>
<comment type="similarity">
    <text evidence="7">Belongs to the MsrB Met sulfoxide reductase family.</text>
</comment>
<evidence type="ECO:0000256" key="2">
    <source>
        <dbReference type="ARBA" id="ARBA00023002"/>
    </source>
</evidence>
<dbReference type="Gene3D" id="3.30.1060.10">
    <property type="entry name" value="Peptide methionine sulphoxide reductase MsrA"/>
    <property type="match status" value="1"/>
</dbReference>
<dbReference type="FunFam" id="2.170.150.20:FF:000003">
    <property type="entry name" value="Peptide methionine sulfoxide reductase MsrB"/>
    <property type="match status" value="1"/>
</dbReference>
<comment type="similarity">
    <text evidence="1 8">Belongs to the MsrA Met sulfoxide reductase family.</text>
</comment>
<dbReference type="NCBIfam" id="TIGR00357">
    <property type="entry name" value="peptide-methionine (R)-S-oxide reductase MsrB"/>
    <property type="match status" value="1"/>
</dbReference>
<comment type="caution">
    <text evidence="7">Lacks conserved residue(s) required for the propagation of feature annotation.</text>
</comment>
<evidence type="ECO:0000256" key="7">
    <source>
        <dbReference type="HAMAP-Rule" id="MF_01400"/>
    </source>
</evidence>
<evidence type="ECO:0000256" key="5">
    <source>
        <dbReference type="ARBA" id="ARBA00048488"/>
    </source>
</evidence>
<dbReference type="AlphaFoldDB" id="A0A0C7R7T0"/>
<comment type="catalytic activity">
    <reaction evidence="4 8">
        <text>L-methionyl-[protein] + [thioredoxin]-disulfide + H2O = L-methionyl-(S)-S-oxide-[protein] + [thioredoxin]-dithiol</text>
        <dbReference type="Rhea" id="RHEA:14217"/>
        <dbReference type="Rhea" id="RHEA-COMP:10698"/>
        <dbReference type="Rhea" id="RHEA-COMP:10700"/>
        <dbReference type="Rhea" id="RHEA-COMP:12313"/>
        <dbReference type="Rhea" id="RHEA-COMP:12315"/>
        <dbReference type="ChEBI" id="CHEBI:15377"/>
        <dbReference type="ChEBI" id="CHEBI:16044"/>
        <dbReference type="ChEBI" id="CHEBI:29950"/>
        <dbReference type="ChEBI" id="CHEBI:44120"/>
        <dbReference type="ChEBI" id="CHEBI:50058"/>
        <dbReference type="EC" id="1.8.4.11"/>
    </reaction>
</comment>
<dbReference type="InterPro" id="IPR002569">
    <property type="entry name" value="Met_Sox_Rdtase_MsrA_dom"/>
</dbReference>
<dbReference type="EC" id="1.8.4.11" evidence="8"/>
<dbReference type="HAMAP" id="MF_01400">
    <property type="entry name" value="MsrB"/>
    <property type="match status" value="1"/>
</dbReference>
<feature type="active site" evidence="8">
    <location>
        <position position="11"/>
    </location>
</feature>
<dbReference type="HAMAP" id="MF_01401">
    <property type="entry name" value="MsrA"/>
    <property type="match status" value="1"/>
</dbReference>
<evidence type="ECO:0000259" key="9">
    <source>
        <dbReference type="PROSITE" id="PS51790"/>
    </source>
</evidence>
<feature type="active site" description="Nucleophile" evidence="7">
    <location>
        <position position="290"/>
    </location>
</feature>
<comment type="catalytic activity">
    <reaction evidence="6 8">
        <text>[thioredoxin]-disulfide + L-methionine + H2O = L-methionine (S)-S-oxide + [thioredoxin]-dithiol</text>
        <dbReference type="Rhea" id="RHEA:19993"/>
        <dbReference type="Rhea" id="RHEA-COMP:10698"/>
        <dbReference type="Rhea" id="RHEA-COMP:10700"/>
        <dbReference type="ChEBI" id="CHEBI:15377"/>
        <dbReference type="ChEBI" id="CHEBI:29950"/>
        <dbReference type="ChEBI" id="CHEBI:50058"/>
        <dbReference type="ChEBI" id="CHEBI:57844"/>
        <dbReference type="ChEBI" id="CHEBI:58772"/>
        <dbReference type="EC" id="1.8.4.11"/>
    </reaction>
</comment>
<dbReference type="Pfam" id="PF01641">
    <property type="entry name" value="SelR"/>
    <property type="match status" value="1"/>
</dbReference>
<gene>
    <name evidence="10" type="primary">msrAB</name>
    <name evidence="8" type="synonym">msrA</name>
    <name evidence="7" type="synonym">msrB</name>
    <name evidence="10" type="ORF">R28058_30201</name>
</gene>
<proteinExistence type="inferred from homology"/>
<dbReference type="GO" id="GO:0033744">
    <property type="term" value="F:L-methionine:thioredoxin-disulfide S-oxidoreductase activity"/>
    <property type="evidence" value="ECO:0007669"/>
    <property type="project" value="RHEA"/>
</dbReference>
<dbReference type="InterPro" id="IPR011057">
    <property type="entry name" value="Mss4-like_sf"/>
</dbReference>
<reference evidence="10 11" key="1">
    <citation type="submission" date="2015-01" db="EMBL/GenBank/DDBJ databases">
        <authorList>
            <person name="Aslett A.Martin."/>
            <person name="De Silva Nishadi"/>
        </authorList>
    </citation>
    <scope>NUCLEOTIDE SEQUENCE [LARGE SCALE GENOMIC DNA]</scope>
    <source>
        <strain evidence="10 11">R28058</strain>
    </source>
</reference>
<protein>
    <recommendedName>
        <fullName evidence="7 8">Multifunctional fusion protein</fullName>
    </recommendedName>
    <domain>
        <recommendedName>
            <fullName evidence="8">Peptide methionine sulfoxide reductase MsrA</fullName>
            <shortName evidence="8">Protein-methionine-S-oxide reductase</shortName>
            <ecNumber evidence="8">1.8.4.11</ecNumber>
        </recommendedName>
        <alternativeName>
            <fullName evidence="8">Peptide-methionine (S)-S-oxide reductase</fullName>
            <shortName evidence="8">Peptide Met(O) reductase</shortName>
        </alternativeName>
    </domain>
    <domain>
        <recommendedName>
            <fullName evidence="7">Peptide methionine sulfoxide reductase MsrB</fullName>
            <ecNumber evidence="7">1.8.4.12</ecNumber>
        </recommendedName>
        <alternativeName>
            <fullName evidence="7">Peptide-methionine (R)-S-oxide reductase</fullName>
        </alternativeName>
    </domain>
</protein>
<dbReference type="RefSeq" id="WP_055343143.1">
    <property type="nucleotide sequence ID" value="NZ_CDNI01000024.1"/>
</dbReference>
<dbReference type="GO" id="GO:0033743">
    <property type="term" value="F:peptide-methionine (R)-S-oxide reductase activity"/>
    <property type="evidence" value="ECO:0007669"/>
    <property type="project" value="UniProtKB-UniRule"/>
</dbReference>
<evidence type="ECO:0000256" key="1">
    <source>
        <dbReference type="ARBA" id="ARBA00005591"/>
    </source>
</evidence>
<dbReference type="EC" id="1.8.4.12" evidence="7"/>
<dbReference type="Gene3D" id="2.170.150.20">
    <property type="entry name" value="Peptide methionine sulfoxide reductase"/>
    <property type="match status" value="1"/>
</dbReference>
<dbReference type="EMBL" id="CEKZ01000024">
    <property type="protein sequence ID" value="CEQ05303.1"/>
    <property type="molecule type" value="Genomic_DNA"/>
</dbReference>
<evidence type="ECO:0000313" key="10">
    <source>
        <dbReference type="EMBL" id="CEQ05303.1"/>
    </source>
</evidence>
<dbReference type="Pfam" id="PF01625">
    <property type="entry name" value="PMSR"/>
    <property type="match status" value="1"/>
</dbReference>
<dbReference type="PROSITE" id="PS51790">
    <property type="entry name" value="MSRB"/>
    <property type="match status" value="1"/>
</dbReference>
<dbReference type="SUPFAM" id="SSF51316">
    <property type="entry name" value="Mss4-like"/>
    <property type="match status" value="1"/>
</dbReference>
<dbReference type="NCBIfam" id="TIGR00401">
    <property type="entry name" value="msrA"/>
    <property type="match status" value="1"/>
</dbReference>
<name>A0A0C7R7T0_PARSO</name>
<dbReference type="InterPro" id="IPR036509">
    <property type="entry name" value="Met_Sox_Rdtase_MsrA_sf"/>
</dbReference>
<evidence type="ECO:0000256" key="4">
    <source>
        <dbReference type="ARBA" id="ARBA00047806"/>
    </source>
</evidence>
<comment type="function">
    <text evidence="8">Has an important function as a repair enzyme for proteins that have been inactivated by oxidation. Catalyzes the reversible oxidation-reduction of methionine sulfoxide in proteins to methionine.</text>
</comment>
<keyword evidence="2 7" id="KW-0560">Oxidoreductase</keyword>
<dbReference type="GO" id="GO:0008113">
    <property type="term" value="F:peptide-methionine (S)-S-oxide reductase activity"/>
    <property type="evidence" value="ECO:0007669"/>
    <property type="project" value="UniProtKB-UniRule"/>
</dbReference>
<keyword evidence="3" id="KW-0511">Multifunctional enzyme</keyword>